<dbReference type="Pfam" id="PF01381">
    <property type="entry name" value="HTH_3"/>
    <property type="match status" value="1"/>
</dbReference>
<dbReference type="Proteomes" id="UP000614058">
    <property type="component" value="Unassembled WGS sequence"/>
</dbReference>
<keyword evidence="1" id="KW-0805">Transcription regulation</keyword>
<dbReference type="EMBL" id="JAEHNZ010000007">
    <property type="protein sequence ID" value="MBK0397511.1"/>
    <property type="molecule type" value="Genomic_DNA"/>
</dbReference>
<accession>A0ABS1BW29</accession>
<proteinExistence type="predicted"/>
<evidence type="ECO:0000256" key="2">
    <source>
        <dbReference type="ARBA" id="ARBA00023125"/>
    </source>
</evidence>
<evidence type="ECO:0000259" key="4">
    <source>
        <dbReference type="PROSITE" id="PS50943"/>
    </source>
</evidence>
<dbReference type="Gene3D" id="2.10.109.10">
    <property type="entry name" value="Umud Fragment, subunit A"/>
    <property type="match status" value="1"/>
</dbReference>
<dbReference type="CDD" id="cd00093">
    <property type="entry name" value="HTH_XRE"/>
    <property type="match status" value="1"/>
</dbReference>
<dbReference type="InterPro" id="IPR036286">
    <property type="entry name" value="LexA/Signal_pep-like_sf"/>
</dbReference>
<dbReference type="Pfam" id="PF00717">
    <property type="entry name" value="Peptidase_S24"/>
    <property type="match status" value="1"/>
</dbReference>
<feature type="domain" description="HTH cro/C1-type" evidence="4">
    <location>
        <begin position="11"/>
        <end position="42"/>
    </location>
</feature>
<reference evidence="5 6" key="1">
    <citation type="journal article" date="2021" name="Pathogens">
        <title>Isolation and Characterization of Kingella bonacorsii sp. nov., A Novel Kingella Species Detected in a Stable Periodontitis Subject.</title>
        <authorList>
            <person name="Antezack A."/>
            <person name="Boxberger M."/>
            <person name="Rolland C."/>
            <person name="Monnet-Corti V."/>
            <person name="La Scola B."/>
        </authorList>
    </citation>
    <scope>NUCLEOTIDE SEQUENCE [LARGE SCALE GENOMIC DNA]</scope>
    <source>
        <strain evidence="5 6">Marseille-Q4569</strain>
    </source>
</reference>
<evidence type="ECO:0000256" key="3">
    <source>
        <dbReference type="ARBA" id="ARBA00023163"/>
    </source>
</evidence>
<gene>
    <name evidence="5" type="ORF">JDW22_13265</name>
</gene>
<dbReference type="InterPro" id="IPR015927">
    <property type="entry name" value="Peptidase_S24_S26A/B/C"/>
</dbReference>
<keyword evidence="3" id="KW-0804">Transcription</keyword>
<dbReference type="SUPFAM" id="SSF51306">
    <property type="entry name" value="LexA/Signal peptidase"/>
    <property type="match status" value="1"/>
</dbReference>
<evidence type="ECO:0000313" key="6">
    <source>
        <dbReference type="Proteomes" id="UP000614058"/>
    </source>
</evidence>
<sequence>MYTGEKLGDAIKAAMKLKGVTQLEVAEKFGVKQPSVAGWIKNGRIGKKHIDDLIEYFSDVVSPSHFGIENMVTIPELYAGYRTDEGNYTLNPSNTQDKILIEQLDITGAQGNGEPALYDYPDLLNIIGFSYEQGYKLFGRRDTSKIKLVSTVGDSMSPTIPSGATIFLDISEQRFMGDAIYFFYYRGDLYLKRLQKLPNGLFAKSDNKQYDPFCIEPEYEHEFNILGRYTGIIHIEVTG</sequence>
<dbReference type="PANTHER" id="PTHR40661">
    <property type="match status" value="1"/>
</dbReference>
<protein>
    <submittedName>
        <fullName evidence="5">Helix-turn-helix transcriptional regulator</fullName>
    </submittedName>
</protein>
<dbReference type="InterPro" id="IPR010982">
    <property type="entry name" value="Lambda_DNA-bd_dom_sf"/>
</dbReference>
<dbReference type="PANTHER" id="PTHR40661:SF3">
    <property type="entry name" value="FELS-1 PROPHAGE TRANSCRIPTIONAL REGULATOR"/>
    <property type="match status" value="1"/>
</dbReference>
<organism evidence="5 6">
    <name type="scientific">Kingella bonacorsii</name>
    <dbReference type="NCBI Taxonomy" id="2796361"/>
    <lineage>
        <taxon>Bacteria</taxon>
        <taxon>Pseudomonadati</taxon>
        <taxon>Pseudomonadota</taxon>
        <taxon>Betaproteobacteria</taxon>
        <taxon>Neisseriales</taxon>
        <taxon>Neisseriaceae</taxon>
        <taxon>Kingella</taxon>
    </lineage>
</organism>
<dbReference type="PROSITE" id="PS50943">
    <property type="entry name" value="HTH_CROC1"/>
    <property type="match status" value="1"/>
</dbReference>
<comment type="caution">
    <text evidence="5">The sequence shown here is derived from an EMBL/GenBank/DDBJ whole genome shotgun (WGS) entry which is preliminary data.</text>
</comment>
<dbReference type="Gene3D" id="1.10.260.40">
    <property type="entry name" value="lambda repressor-like DNA-binding domains"/>
    <property type="match status" value="1"/>
</dbReference>
<dbReference type="InterPro" id="IPR039418">
    <property type="entry name" value="LexA-like"/>
</dbReference>
<evidence type="ECO:0000313" key="5">
    <source>
        <dbReference type="EMBL" id="MBK0397511.1"/>
    </source>
</evidence>
<dbReference type="SUPFAM" id="SSF47413">
    <property type="entry name" value="lambda repressor-like DNA-binding domains"/>
    <property type="match status" value="1"/>
</dbReference>
<dbReference type="CDD" id="cd06529">
    <property type="entry name" value="S24_LexA-like"/>
    <property type="match status" value="1"/>
</dbReference>
<dbReference type="InterPro" id="IPR001387">
    <property type="entry name" value="Cro/C1-type_HTH"/>
</dbReference>
<name>A0ABS1BW29_9NEIS</name>
<dbReference type="RefSeq" id="WP_200523445.1">
    <property type="nucleotide sequence ID" value="NZ_JAEHNZ010000007.1"/>
</dbReference>
<evidence type="ECO:0000256" key="1">
    <source>
        <dbReference type="ARBA" id="ARBA00023015"/>
    </source>
</evidence>
<keyword evidence="6" id="KW-1185">Reference proteome</keyword>
<keyword evidence="2" id="KW-0238">DNA-binding</keyword>